<dbReference type="InterPro" id="IPR036779">
    <property type="entry name" value="LysM_dom_sf"/>
</dbReference>
<feature type="domain" description="LysM" evidence="3">
    <location>
        <begin position="372"/>
        <end position="416"/>
    </location>
</feature>
<dbReference type="EMBL" id="JAHCMY010000007">
    <property type="protein sequence ID" value="MBS9524999.1"/>
    <property type="molecule type" value="Genomic_DNA"/>
</dbReference>
<feature type="compositionally biased region" description="Polar residues" evidence="1">
    <location>
        <begin position="444"/>
        <end position="463"/>
    </location>
</feature>
<proteinExistence type="predicted"/>
<dbReference type="Proteomes" id="UP001319104">
    <property type="component" value="Unassembled WGS sequence"/>
</dbReference>
<dbReference type="SUPFAM" id="SSF54106">
    <property type="entry name" value="LysM domain"/>
    <property type="match status" value="2"/>
</dbReference>
<accession>A0AAP2CJT6</accession>
<dbReference type="Gene3D" id="3.10.350.10">
    <property type="entry name" value="LysM domain"/>
    <property type="match status" value="2"/>
</dbReference>
<dbReference type="InterPro" id="IPR023346">
    <property type="entry name" value="Lysozyme-like_dom_sf"/>
</dbReference>
<dbReference type="CDD" id="cd16894">
    <property type="entry name" value="MltD-like"/>
    <property type="match status" value="1"/>
</dbReference>
<dbReference type="PANTHER" id="PTHR33734">
    <property type="entry name" value="LYSM DOMAIN-CONTAINING GPI-ANCHORED PROTEIN 2"/>
    <property type="match status" value="1"/>
</dbReference>
<feature type="signal peptide" evidence="2">
    <location>
        <begin position="1"/>
        <end position="19"/>
    </location>
</feature>
<feature type="domain" description="LysM" evidence="3">
    <location>
        <begin position="479"/>
        <end position="523"/>
    </location>
</feature>
<evidence type="ECO:0000313" key="4">
    <source>
        <dbReference type="EMBL" id="MBS9524999.1"/>
    </source>
</evidence>
<dbReference type="SUPFAM" id="SSF53955">
    <property type="entry name" value="Lysozyme-like"/>
    <property type="match status" value="1"/>
</dbReference>
<feature type="chain" id="PRO_5042939338" evidence="2">
    <location>
        <begin position="20"/>
        <end position="525"/>
    </location>
</feature>
<reference evidence="4 5" key="1">
    <citation type="submission" date="2021-05" db="EMBL/GenBank/DDBJ databases">
        <authorList>
            <person name="Zhang Z.D."/>
            <person name="Osman G."/>
        </authorList>
    </citation>
    <scope>NUCLEOTIDE SEQUENCE [LARGE SCALE GENOMIC DNA]</scope>
    <source>
        <strain evidence="4 5">KCTC 32217</strain>
    </source>
</reference>
<evidence type="ECO:0000313" key="5">
    <source>
        <dbReference type="Proteomes" id="UP001319104"/>
    </source>
</evidence>
<dbReference type="PANTHER" id="PTHR33734:SF22">
    <property type="entry name" value="MEMBRANE-BOUND LYTIC MUREIN TRANSGLYCOSYLASE D"/>
    <property type="match status" value="1"/>
</dbReference>
<dbReference type="CDD" id="cd00118">
    <property type="entry name" value="LysM"/>
    <property type="match status" value="2"/>
</dbReference>
<dbReference type="AlphaFoldDB" id="A0AAP2CJT6"/>
<dbReference type="GO" id="GO:0008932">
    <property type="term" value="F:lytic endotransglycosylase activity"/>
    <property type="evidence" value="ECO:0007669"/>
    <property type="project" value="TreeGrafter"/>
</dbReference>
<dbReference type="Pfam" id="PF01476">
    <property type="entry name" value="LysM"/>
    <property type="match status" value="2"/>
</dbReference>
<keyword evidence="5" id="KW-1185">Reference proteome</keyword>
<dbReference type="SMART" id="SM00257">
    <property type="entry name" value="LysM"/>
    <property type="match status" value="2"/>
</dbReference>
<dbReference type="PROSITE" id="PS51782">
    <property type="entry name" value="LYSM"/>
    <property type="match status" value="2"/>
</dbReference>
<evidence type="ECO:0000256" key="2">
    <source>
        <dbReference type="SAM" id="SignalP"/>
    </source>
</evidence>
<evidence type="ECO:0000256" key="1">
    <source>
        <dbReference type="SAM" id="MobiDB-lite"/>
    </source>
</evidence>
<feature type="region of interest" description="Disordered" evidence="1">
    <location>
        <begin position="428"/>
        <end position="463"/>
    </location>
</feature>
<comment type="caution">
    <text evidence="4">The sequence shown here is derived from an EMBL/GenBank/DDBJ whole genome shotgun (WGS) entry which is preliminary data.</text>
</comment>
<dbReference type="Gene3D" id="1.10.530.10">
    <property type="match status" value="1"/>
</dbReference>
<name>A0AAP2CJT6_9BACT</name>
<evidence type="ECO:0000259" key="3">
    <source>
        <dbReference type="PROSITE" id="PS51782"/>
    </source>
</evidence>
<organism evidence="4 5">
    <name type="scientific">Litoribacter ruber</name>
    <dbReference type="NCBI Taxonomy" id="702568"/>
    <lineage>
        <taxon>Bacteria</taxon>
        <taxon>Pseudomonadati</taxon>
        <taxon>Bacteroidota</taxon>
        <taxon>Cytophagia</taxon>
        <taxon>Cytophagales</taxon>
        <taxon>Cyclobacteriaceae</taxon>
        <taxon>Litoribacter</taxon>
    </lineage>
</organism>
<dbReference type="InterPro" id="IPR008258">
    <property type="entry name" value="Transglycosylase_SLT_dom_1"/>
</dbReference>
<dbReference type="InterPro" id="IPR018392">
    <property type="entry name" value="LysM"/>
</dbReference>
<gene>
    <name evidence="4" type="ORF">KI659_13345</name>
</gene>
<protein>
    <submittedName>
        <fullName evidence="4">LysM peptidoglycan-binding domain-containing protein</fullName>
    </submittedName>
</protein>
<dbReference type="RefSeq" id="WP_213945854.1">
    <property type="nucleotide sequence ID" value="NZ_JAHCMY010000007.1"/>
</dbReference>
<dbReference type="Pfam" id="PF01464">
    <property type="entry name" value="SLT"/>
    <property type="match status" value="1"/>
</dbReference>
<keyword evidence="2" id="KW-0732">Signal</keyword>
<sequence length="525" mass="59786">MRVTPLLFAFILFSHLAFAQVPQVPREIKFADMTLRLNAHAQREIQQDVDALYRSPQYFQMKLDRVNLYMPTIERVLREEGVPMDVKYMVIQESSLIPDAVSTSNAVGFWQFKKGTAEEVYLRVDNQIDERKNVVSSTRGAARYLKKHHGHLDNWMTTVVSYLMGLGGAKGYYGTSMHGKKVVDIDKNTHWYFKKFLAHKIAFENQVGKLVSNGTYLEEFRVNGPTDFGTVARQLGVTEAHLREYNKWSSNGKIPGDRTYTVVYVRDGSTPPRPALASNQPQTDVEIYRNNQSAYPRVTGNTSRATQPGQIKVNNIKAVQAAQNSSIEAFADRIGKNERKIRRVNDLKKKDRIEAGSYYYTKRKKAKAKHAEEHVVKAGETLWEISQLHGIRLNSLKAKNRIYKDKDLRPGMVLKLQDYRKRNEEIEMARPSTPKPQNPPARQVAQQETQTAPARQNAPSQPAAQIFPAKPAESRTNTTVHKVSPGETLYAISRKYEVTVDELRNWNNLGVESILSIGQDLIIRK</sequence>